<organism evidence="8 9">
    <name type="scientific">Anopheles culicifacies</name>
    <dbReference type="NCBI Taxonomy" id="139723"/>
    <lineage>
        <taxon>Eukaryota</taxon>
        <taxon>Metazoa</taxon>
        <taxon>Ecdysozoa</taxon>
        <taxon>Arthropoda</taxon>
        <taxon>Hexapoda</taxon>
        <taxon>Insecta</taxon>
        <taxon>Pterygota</taxon>
        <taxon>Neoptera</taxon>
        <taxon>Endopterygota</taxon>
        <taxon>Diptera</taxon>
        <taxon>Nematocera</taxon>
        <taxon>Culicoidea</taxon>
        <taxon>Culicidae</taxon>
        <taxon>Anophelinae</taxon>
        <taxon>Anopheles</taxon>
        <taxon>culicifacies species complex</taxon>
    </lineage>
</organism>
<evidence type="ECO:0000256" key="1">
    <source>
        <dbReference type="ARBA" id="ARBA00000832"/>
    </source>
</evidence>
<proteinExistence type="inferred from homology"/>
<dbReference type="EnsemblMetazoa" id="ACUA016904-RA">
    <property type="protein sequence ID" value="ACUA016904-PA"/>
    <property type="gene ID" value="ACUA016904"/>
</dbReference>
<dbReference type="GO" id="GO:0005975">
    <property type="term" value="P:carbohydrate metabolic process"/>
    <property type="evidence" value="ECO:0007669"/>
    <property type="project" value="UniProtKB-UniRule"/>
</dbReference>
<evidence type="ECO:0000313" key="9">
    <source>
        <dbReference type="Proteomes" id="UP000075883"/>
    </source>
</evidence>
<keyword evidence="5 6" id="KW-0378">Hydrolase</keyword>
<dbReference type="InterPro" id="IPR039104">
    <property type="entry name" value="6PGL"/>
</dbReference>
<evidence type="ECO:0000256" key="4">
    <source>
        <dbReference type="ARBA" id="ARBA00013198"/>
    </source>
</evidence>
<dbReference type="PANTHER" id="PTHR11054:SF0">
    <property type="entry name" value="6-PHOSPHOGLUCONOLACTONASE"/>
    <property type="match status" value="1"/>
</dbReference>
<dbReference type="InterPro" id="IPR006148">
    <property type="entry name" value="Glc/Gal-6P_isomerase"/>
</dbReference>
<evidence type="ECO:0000256" key="2">
    <source>
        <dbReference type="ARBA" id="ARBA00004961"/>
    </source>
</evidence>
<dbReference type="Gene3D" id="3.40.50.1360">
    <property type="match status" value="1"/>
</dbReference>
<dbReference type="VEuPathDB" id="VectorBase:ACUA016904"/>
<evidence type="ECO:0000256" key="6">
    <source>
        <dbReference type="RuleBase" id="RU365095"/>
    </source>
</evidence>
<accession>A0A182MFA7</accession>
<comment type="function">
    <text evidence="6">Hydrolysis of 6-phosphogluconolactone to 6-phosphogluconate.</text>
</comment>
<comment type="pathway">
    <text evidence="2 6">Carbohydrate degradation; pentose phosphate pathway; D-ribulose 5-phosphate from D-glucose 6-phosphate (oxidative stage): step 2/3.</text>
</comment>
<dbReference type="PANTHER" id="PTHR11054">
    <property type="entry name" value="6-PHOSPHOGLUCONOLACTONASE"/>
    <property type="match status" value="1"/>
</dbReference>
<dbReference type="AlphaFoldDB" id="A0A182MFA7"/>
<evidence type="ECO:0000259" key="7">
    <source>
        <dbReference type="Pfam" id="PF01182"/>
    </source>
</evidence>
<dbReference type="CDD" id="cd01400">
    <property type="entry name" value="6PGL"/>
    <property type="match status" value="1"/>
</dbReference>
<dbReference type="STRING" id="139723.A0A182MFA7"/>
<dbReference type="SUPFAM" id="SSF100950">
    <property type="entry name" value="NagB/RpiA/CoA transferase-like"/>
    <property type="match status" value="1"/>
</dbReference>
<reference evidence="9" key="1">
    <citation type="submission" date="2013-09" db="EMBL/GenBank/DDBJ databases">
        <title>The Genome Sequence of Anopheles culicifacies species A.</title>
        <authorList>
            <consortium name="The Broad Institute Genomics Platform"/>
            <person name="Neafsey D.E."/>
            <person name="Besansky N."/>
            <person name="Howell P."/>
            <person name="Walton C."/>
            <person name="Young S.K."/>
            <person name="Zeng Q."/>
            <person name="Gargeya S."/>
            <person name="Fitzgerald M."/>
            <person name="Haas B."/>
            <person name="Abouelleil A."/>
            <person name="Allen A.W."/>
            <person name="Alvarado L."/>
            <person name="Arachchi H.M."/>
            <person name="Berlin A.M."/>
            <person name="Chapman S.B."/>
            <person name="Gainer-Dewar J."/>
            <person name="Goldberg J."/>
            <person name="Griggs A."/>
            <person name="Gujja S."/>
            <person name="Hansen M."/>
            <person name="Howarth C."/>
            <person name="Imamovic A."/>
            <person name="Ireland A."/>
            <person name="Larimer J."/>
            <person name="McCowan C."/>
            <person name="Murphy C."/>
            <person name="Pearson M."/>
            <person name="Poon T.W."/>
            <person name="Priest M."/>
            <person name="Roberts A."/>
            <person name="Saif S."/>
            <person name="Shea T."/>
            <person name="Sisk P."/>
            <person name="Sykes S."/>
            <person name="Wortman J."/>
            <person name="Nusbaum C."/>
            <person name="Birren B."/>
        </authorList>
    </citation>
    <scope>NUCLEOTIDE SEQUENCE [LARGE SCALE GENOMIC DNA]</scope>
    <source>
        <strain evidence="9">A-37</strain>
    </source>
</reference>
<sequence length="253" mass="27686">MALKRAFYRTGDAICDEVLGLLEKFANETLAKQDKFRLGVSGGSLADILCEGMSDLRSDFSKWQIFFCDERVVPVGDKESTFGVFKRDLLANCDNIPESVFFPVNTSLEVNEAAAEYERTLRQTFGLEKPEDIPSFDLLILGIGPDGHTASLFPGHPLLEEKKKLIAPIDNSPKPPPKRVTMTLPLINNAKVCLFGAQGGGKAEMLKVTKKRIVADRDTSLPVTLVDPPKGELIFVACDAAAALIEGDPFKRS</sequence>
<evidence type="ECO:0000256" key="3">
    <source>
        <dbReference type="ARBA" id="ARBA00010662"/>
    </source>
</evidence>
<evidence type="ECO:0000313" key="8">
    <source>
        <dbReference type="EnsemblMetazoa" id="ACUA016904-PA"/>
    </source>
</evidence>
<name>A0A182MFA7_9DIPT</name>
<dbReference type="FunFam" id="3.40.50.1360:FF:000005">
    <property type="entry name" value="6-phosphogluconolactonase"/>
    <property type="match status" value="1"/>
</dbReference>
<comment type="catalytic activity">
    <reaction evidence="1 6">
        <text>6-phospho-D-glucono-1,5-lactone + H2O = 6-phospho-D-gluconate + H(+)</text>
        <dbReference type="Rhea" id="RHEA:12556"/>
        <dbReference type="ChEBI" id="CHEBI:15377"/>
        <dbReference type="ChEBI" id="CHEBI:15378"/>
        <dbReference type="ChEBI" id="CHEBI:57955"/>
        <dbReference type="ChEBI" id="CHEBI:58759"/>
        <dbReference type="EC" id="3.1.1.31"/>
    </reaction>
</comment>
<dbReference type="EMBL" id="AXCM01008499">
    <property type="status" value="NOT_ANNOTATED_CDS"/>
    <property type="molecule type" value="Genomic_DNA"/>
</dbReference>
<dbReference type="InterPro" id="IPR037171">
    <property type="entry name" value="NagB/RpiA_transferase-like"/>
</dbReference>
<dbReference type="InterPro" id="IPR005900">
    <property type="entry name" value="6-phosphogluconolactonase_DevB"/>
</dbReference>
<dbReference type="Proteomes" id="UP000075883">
    <property type="component" value="Unassembled WGS sequence"/>
</dbReference>
<dbReference type="GO" id="GO:0006098">
    <property type="term" value="P:pentose-phosphate shunt"/>
    <property type="evidence" value="ECO:0007669"/>
    <property type="project" value="UniProtKB-UniPathway"/>
</dbReference>
<dbReference type="EC" id="3.1.1.31" evidence="4 6"/>
<evidence type="ECO:0000256" key="5">
    <source>
        <dbReference type="ARBA" id="ARBA00022801"/>
    </source>
</evidence>
<feature type="domain" description="Glucosamine/galactosamine-6-phosphate isomerase" evidence="7">
    <location>
        <begin position="12"/>
        <end position="234"/>
    </location>
</feature>
<dbReference type="UniPathway" id="UPA00115">
    <property type="reaction ID" value="UER00409"/>
</dbReference>
<protein>
    <recommendedName>
        <fullName evidence="4 6">6-phosphogluconolactonase</fullName>
        <shortName evidence="6">6PGL</shortName>
        <ecNumber evidence="4 6">3.1.1.31</ecNumber>
    </recommendedName>
</protein>
<dbReference type="NCBIfam" id="TIGR01198">
    <property type="entry name" value="pgl"/>
    <property type="match status" value="1"/>
</dbReference>
<keyword evidence="9" id="KW-1185">Reference proteome</keyword>
<comment type="similarity">
    <text evidence="3 6">Belongs to the glucosamine/galactosamine-6-phosphate isomerase family. 6-phosphogluconolactonase subfamily.</text>
</comment>
<dbReference type="GO" id="GO:0017057">
    <property type="term" value="F:6-phosphogluconolactonase activity"/>
    <property type="evidence" value="ECO:0007669"/>
    <property type="project" value="UniProtKB-UniRule"/>
</dbReference>
<reference evidence="8" key="2">
    <citation type="submission" date="2020-05" db="UniProtKB">
        <authorList>
            <consortium name="EnsemblMetazoa"/>
        </authorList>
    </citation>
    <scope>IDENTIFICATION</scope>
    <source>
        <strain evidence="8">A-37</strain>
    </source>
</reference>
<dbReference type="Pfam" id="PF01182">
    <property type="entry name" value="Glucosamine_iso"/>
    <property type="match status" value="1"/>
</dbReference>